<accession>A0A292PJ65</accession>
<keyword evidence="3" id="KW-0378">Hydrolase</keyword>
<dbReference type="PANTHER" id="PTHR23129:SF0">
    <property type="entry name" value="ACYL-COENZYME A DIPHOSPHATASE FITM2"/>
    <property type="match status" value="1"/>
</dbReference>
<evidence type="ECO:0000313" key="10">
    <source>
        <dbReference type="Proteomes" id="UP001412239"/>
    </source>
</evidence>
<dbReference type="GO" id="GO:0034389">
    <property type="term" value="P:lipid droplet organization"/>
    <property type="evidence" value="ECO:0007669"/>
    <property type="project" value="TreeGrafter"/>
</dbReference>
<proteinExistence type="predicted"/>
<evidence type="ECO:0000256" key="7">
    <source>
        <dbReference type="ARBA" id="ARBA00023136"/>
    </source>
</evidence>
<evidence type="ECO:0000256" key="4">
    <source>
        <dbReference type="ARBA" id="ARBA00022824"/>
    </source>
</evidence>
<keyword evidence="4" id="KW-0256">Endoplasmic reticulum</keyword>
<reference evidence="9" key="1">
    <citation type="submission" date="2015-10" db="EMBL/GenBank/DDBJ databases">
        <authorList>
            <person name="Regsiter A."/>
            <person name="william w."/>
        </authorList>
    </citation>
    <scope>NUCLEOTIDE SEQUENCE</scope>
    <source>
        <strain evidence="9">Montdore</strain>
    </source>
</reference>
<dbReference type="GO" id="GO:0008654">
    <property type="term" value="P:phospholipid biosynthetic process"/>
    <property type="evidence" value="ECO:0007669"/>
    <property type="project" value="TreeGrafter"/>
</dbReference>
<protein>
    <submittedName>
        <fullName evidence="9">Uncharacterized protein</fullName>
    </submittedName>
</protein>
<dbReference type="PANTHER" id="PTHR23129">
    <property type="entry name" value="ACYL-COENZYME A DIPHOSPHATASE FITM2"/>
    <property type="match status" value="1"/>
</dbReference>
<dbReference type="EMBL" id="LN891337">
    <property type="protein sequence ID" value="CUS06801.1"/>
    <property type="molecule type" value="Genomic_DNA"/>
</dbReference>
<keyword evidence="6" id="KW-0443">Lipid metabolism</keyword>
<dbReference type="GO" id="GO:0005789">
    <property type="term" value="C:endoplasmic reticulum membrane"/>
    <property type="evidence" value="ECO:0007669"/>
    <property type="project" value="UniProtKB-SubCell"/>
</dbReference>
<dbReference type="Pfam" id="PF10261">
    <property type="entry name" value="FIT"/>
    <property type="match status" value="1"/>
</dbReference>
<feature type="transmembrane region" description="Helical" evidence="8">
    <location>
        <begin position="61"/>
        <end position="82"/>
    </location>
</feature>
<keyword evidence="7 8" id="KW-0472">Membrane</keyword>
<keyword evidence="2 8" id="KW-0812">Transmembrane</keyword>
<name>A0A292PJ65_9PEZI</name>
<dbReference type="Proteomes" id="UP001412239">
    <property type="component" value="Unassembled WGS sequence"/>
</dbReference>
<dbReference type="InterPro" id="IPR019388">
    <property type="entry name" value="FIT"/>
</dbReference>
<feature type="transmembrane region" description="Helical" evidence="8">
    <location>
        <begin position="25"/>
        <end position="49"/>
    </location>
</feature>
<organism evidence="9 10">
    <name type="scientific">Tuber aestivum</name>
    <name type="common">summer truffle</name>
    <dbReference type="NCBI Taxonomy" id="59557"/>
    <lineage>
        <taxon>Eukaryota</taxon>
        <taxon>Fungi</taxon>
        <taxon>Dikarya</taxon>
        <taxon>Ascomycota</taxon>
        <taxon>Pezizomycotina</taxon>
        <taxon>Pezizomycetes</taxon>
        <taxon>Pezizales</taxon>
        <taxon>Tuberaceae</taxon>
        <taxon>Tuber</taxon>
    </lineage>
</organism>
<keyword evidence="5 8" id="KW-1133">Transmembrane helix</keyword>
<keyword evidence="10" id="KW-1185">Reference proteome</keyword>
<evidence type="ECO:0000256" key="1">
    <source>
        <dbReference type="ARBA" id="ARBA00004477"/>
    </source>
</evidence>
<evidence type="ECO:0000256" key="3">
    <source>
        <dbReference type="ARBA" id="ARBA00022801"/>
    </source>
</evidence>
<dbReference type="GO" id="GO:0010945">
    <property type="term" value="F:coenzyme A diphosphatase activity"/>
    <property type="evidence" value="ECO:0007669"/>
    <property type="project" value="InterPro"/>
</dbReference>
<evidence type="ECO:0000313" key="9">
    <source>
        <dbReference type="EMBL" id="CUS06801.1"/>
    </source>
</evidence>
<comment type="subcellular location">
    <subcellularLocation>
        <location evidence="1">Endoplasmic reticulum membrane</location>
        <topology evidence="1">Multi-pass membrane protein</topology>
    </subcellularLocation>
</comment>
<evidence type="ECO:0000256" key="6">
    <source>
        <dbReference type="ARBA" id="ARBA00023098"/>
    </source>
</evidence>
<dbReference type="AlphaFoldDB" id="A0A292PJ65"/>
<gene>
    <name evidence="9" type="ORF">GSTUAT00009113001</name>
</gene>
<sequence>MVNSFLSRYPSFSLWSSSGENSPRVMSASLVVSGLMPVVARLALGTFLLPYTAYLPSKNGLVNSILVGNPWLWATLVCLGVYRSRSRSVQETDLLSLWLLATAWWLLVTRWFMGPSLTDRTFIATGGECQEYAGLSMPTTRSQCRISGGEWVGGHDISGQAFTVTHATMLIYNMHRTCQPASWGRIAAMGPWCWIMFMTVVHPHPLLETVTACIVAASVWST</sequence>
<feature type="transmembrane region" description="Helical" evidence="8">
    <location>
        <begin position="94"/>
        <end position="113"/>
    </location>
</feature>
<dbReference type="GO" id="GO:0019915">
    <property type="term" value="P:lipid storage"/>
    <property type="evidence" value="ECO:0007669"/>
    <property type="project" value="InterPro"/>
</dbReference>
<evidence type="ECO:0000256" key="5">
    <source>
        <dbReference type="ARBA" id="ARBA00022989"/>
    </source>
</evidence>
<evidence type="ECO:0000256" key="2">
    <source>
        <dbReference type="ARBA" id="ARBA00022692"/>
    </source>
</evidence>
<evidence type="ECO:0000256" key="8">
    <source>
        <dbReference type="SAM" id="Phobius"/>
    </source>
</evidence>